<name>A0A4Q1D793_9BACT</name>
<dbReference type="RefSeq" id="WP_129004609.1">
    <property type="nucleotide sequence ID" value="NZ_SDHZ01000002.1"/>
</dbReference>
<comment type="caution">
    <text evidence="3">The sequence shown here is derived from an EMBL/GenBank/DDBJ whole genome shotgun (WGS) entry which is preliminary data.</text>
</comment>
<dbReference type="AlphaFoldDB" id="A0A4Q1D793"/>
<sequence length="285" mass="29797">MKPLLVKLMKKGIAVFAVIFALQSQAQTISTPADLSKNSNDPTQGTSTSNGSTLFCAENTGFTLVSSTTDGTTAYTGYSWEEKQADGSFGAVANRTPDASQPEKLIISAATPGWHTYQVTAAVSAAACPADPVIFTVFVLPKLKLTSSANKSDANSLTYCAQNGAPTGSSNEIVFSATPSYDGTPNAFPTLPAPAVTDFALTYKWYKVEGTTRTLISGASGSSYTLVDPADASATTRKEYTFEVEVAYNVKTCATYGTTATQSGNTTTAVVVVVPKPNKPTITIQ</sequence>
<dbReference type="OrthoDB" id="658844at2"/>
<feature type="signal peptide" evidence="2">
    <location>
        <begin position="1"/>
        <end position="26"/>
    </location>
</feature>
<organism evidence="3 4">
    <name type="scientific">Filimonas effusa</name>
    <dbReference type="NCBI Taxonomy" id="2508721"/>
    <lineage>
        <taxon>Bacteria</taxon>
        <taxon>Pseudomonadati</taxon>
        <taxon>Bacteroidota</taxon>
        <taxon>Chitinophagia</taxon>
        <taxon>Chitinophagales</taxon>
        <taxon>Chitinophagaceae</taxon>
        <taxon>Filimonas</taxon>
    </lineage>
</organism>
<gene>
    <name evidence="3" type="ORF">ESB13_15825</name>
</gene>
<evidence type="ECO:0008006" key="5">
    <source>
        <dbReference type="Google" id="ProtNLM"/>
    </source>
</evidence>
<proteinExistence type="predicted"/>
<accession>A0A4Q1D793</accession>
<feature type="chain" id="PRO_5020576910" description="PKD domain-containing protein" evidence="2">
    <location>
        <begin position="27"/>
        <end position="285"/>
    </location>
</feature>
<dbReference type="Proteomes" id="UP000290545">
    <property type="component" value="Unassembled WGS sequence"/>
</dbReference>
<evidence type="ECO:0000256" key="2">
    <source>
        <dbReference type="SAM" id="SignalP"/>
    </source>
</evidence>
<keyword evidence="4" id="KW-1185">Reference proteome</keyword>
<evidence type="ECO:0000256" key="1">
    <source>
        <dbReference type="SAM" id="MobiDB-lite"/>
    </source>
</evidence>
<keyword evidence="2" id="KW-0732">Signal</keyword>
<protein>
    <recommendedName>
        <fullName evidence="5">PKD domain-containing protein</fullName>
    </recommendedName>
</protein>
<evidence type="ECO:0000313" key="3">
    <source>
        <dbReference type="EMBL" id="RXK83557.1"/>
    </source>
</evidence>
<feature type="region of interest" description="Disordered" evidence="1">
    <location>
        <begin position="31"/>
        <end position="50"/>
    </location>
</feature>
<dbReference type="EMBL" id="SDHZ01000002">
    <property type="protein sequence ID" value="RXK83557.1"/>
    <property type="molecule type" value="Genomic_DNA"/>
</dbReference>
<evidence type="ECO:0000313" key="4">
    <source>
        <dbReference type="Proteomes" id="UP000290545"/>
    </source>
</evidence>
<reference evidence="3 4" key="1">
    <citation type="submission" date="2019-01" db="EMBL/GenBank/DDBJ databases">
        <title>Filimonas sp. strain TTM-71.</title>
        <authorList>
            <person name="Chen W.-M."/>
        </authorList>
    </citation>
    <scope>NUCLEOTIDE SEQUENCE [LARGE SCALE GENOMIC DNA]</scope>
    <source>
        <strain evidence="3 4">TTM-71</strain>
    </source>
</reference>